<evidence type="ECO:0000256" key="7">
    <source>
        <dbReference type="PIRSR" id="PIRSR602403-1"/>
    </source>
</evidence>
<proteinExistence type="inferred from homology"/>
<evidence type="ECO:0000256" key="2">
    <source>
        <dbReference type="ARBA" id="ARBA00010617"/>
    </source>
</evidence>
<dbReference type="PANTHER" id="PTHR46206">
    <property type="entry name" value="CYTOCHROME P450"/>
    <property type="match status" value="1"/>
</dbReference>
<comment type="similarity">
    <text evidence="2">Belongs to the cytochrome P450 family.</text>
</comment>
<dbReference type="RefSeq" id="XP_025401960.1">
    <property type="nucleotide sequence ID" value="XM_025545230.1"/>
</dbReference>
<dbReference type="Pfam" id="PF00067">
    <property type="entry name" value="p450"/>
    <property type="match status" value="1"/>
</dbReference>
<dbReference type="GO" id="GO:0020037">
    <property type="term" value="F:heme binding"/>
    <property type="evidence" value="ECO:0007669"/>
    <property type="project" value="InterPro"/>
</dbReference>
<dbReference type="GO" id="GO:0004497">
    <property type="term" value="F:monooxygenase activity"/>
    <property type="evidence" value="ECO:0007669"/>
    <property type="project" value="UniProtKB-KW"/>
</dbReference>
<dbReference type="OrthoDB" id="1844152at2759"/>
<feature type="transmembrane region" description="Helical" evidence="8">
    <location>
        <begin position="20"/>
        <end position="43"/>
    </location>
</feature>
<dbReference type="InterPro" id="IPR036396">
    <property type="entry name" value="Cyt_P450_sf"/>
</dbReference>
<keyword evidence="8" id="KW-1133">Transmembrane helix</keyword>
<dbReference type="CDD" id="cd11041">
    <property type="entry name" value="CYP503A1-like"/>
    <property type="match status" value="1"/>
</dbReference>
<keyword evidence="10" id="KW-1185">Reference proteome</keyword>
<reference evidence="9 10" key="1">
    <citation type="submission" date="2016-12" db="EMBL/GenBank/DDBJ databases">
        <title>The genomes of Aspergillus section Nigri reveals drivers in fungal speciation.</title>
        <authorList>
            <consortium name="DOE Joint Genome Institute"/>
            <person name="Vesth T.C."/>
            <person name="Nybo J."/>
            <person name="Theobald S."/>
            <person name="Brandl J."/>
            <person name="Frisvad J.C."/>
            <person name="Nielsen K.F."/>
            <person name="Lyhne E.K."/>
            <person name="Kogle M.E."/>
            <person name="Kuo A."/>
            <person name="Riley R."/>
            <person name="Clum A."/>
            <person name="Nolan M."/>
            <person name="Lipzen A."/>
            <person name="Salamov A."/>
            <person name="Henrissat B."/>
            <person name="Wiebenga A."/>
            <person name="De Vries R.P."/>
            <person name="Grigoriev I.V."/>
            <person name="Mortensen U.H."/>
            <person name="Andersen M.R."/>
            <person name="Baker S.E."/>
        </authorList>
    </citation>
    <scope>NUCLEOTIDE SEQUENCE [LARGE SCALE GENOMIC DNA]</scope>
    <source>
        <strain evidence="9 10">CBS 117.55</strain>
    </source>
</reference>
<dbReference type="AlphaFoldDB" id="A0A317WPJ3"/>
<dbReference type="Gene3D" id="1.10.630.10">
    <property type="entry name" value="Cytochrome P450"/>
    <property type="match status" value="1"/>
</dbReference>
<keyword evidence="4" id="KW-0560">Oxidoreductase</keyword>
<evidence type="ECO:0000256" key="3">
    <source>
        <dbReference type="ARBA" id="ARBA00022723"/>
    </source>
</evidence>
<dbReference type="InterPro" id="IPR002403">
    <property type="entry name" value="Cyt_P450_E_grp-IV"/>
</dbReference>
<protein>
    <submittedName>
        <fullName evidence="9">Cytochrome P450</fullName>
    </submittedName>
</protein>
<keyword evidence="3 7" id="KW-0479">Metal-binding</keyword>
<organism evidence="9 10">
    <name type="scientific">Aspergillus heteromorphus CBS 117.55</name>
    <dbReference type="NCBI Taxonomy" id="1448321"/>
    <lineage>
        <taxon>Eukaryota</taxon>
        <taxon>Fungi</taxon>
        <taxon>Dikarya</taxon>
        <taxon>Ascomycota</taxon>
        <taxon>Pezizomycotina</taxon>
        <taxon>Eurotiomycetes</taxon>
        <taxon>Eurotiomycetidae</taxon>
        <taxon>Eurotiales</taxon>
        <taxon>Aspergillaceae</taxon>
        <taxon>Aspergillus</taxon>
        <taxon>Aspergillus subgen. Circumdati</taxon>
    </lineage>
</organism>
<dbReference type="GO" id="GO:0005506">
    <property type="term" value="F:iron ion binding"/>
    <property type="evidence" value="ECO:0007669"/>
    <property type="project" value="InterPro"/>
</dbReference>
<evidence type="ECO:0000313" key="9">
    <source>
        <dbReference type="EMBL" id="PWY88424.1"/>
    </source>
</evidence>
<dbReference type="EMBL" id="MSFL01000005">
    <property type="protein sequence ID" value="PWY88424.1"/>
    <property type="molecule type" value="Genomic_DNA"/>
</dbReference>
<evidence type="ECO:0000256" key="8">
    <source>
        <dbReference type="SAM" id="Phobius"/>
    </source>
</evidence>
<keyword evidence="8" id="KW-0812">Transmembrane</keyword>
<comment type="caution">
    <text evidence="9">The sequence shown here is derived from an EMBL/GenBank/DDBJ whole genome shotgun (WGS) entry which is preliminary data.</text>
</comment>
<dbReference type="VEuPathDB" id="FungiDB:BO70DRAFT_377917"/>
<dbReference type="InterPro" id="IPR001128">
    <property type="entry name" value="Cyt_P450"/>
</dbReference>
<gene>
    <name evidence="9" type="ORF">BO70DRAFT_377917</name>
</gene>
<comment type="cofactor">
    <cofactor evidence="1 7">
        <name>heme</name>
        <dbReference type="ChEBI" id="CHEBI:30413"/>
    </cofactor>
</comment>
<evidence type="ECO:0000256" key="4">
    <source>
        <dbReference type="ARBA" id="ARBA00023002"/>
    </source>
</evidence>
<dbReference type="GeneID" id="37067467"/>
<name>A0A317WPJ3_9EURO</name>
<evidence type="ECO:0000256" key="6">
    <source>
        <dbReference type="ARBA" id="ARBA00023033"/>
    </source>
</evidence>
<dbReference type="SUPFAM" id="SSF48264">
    <property type="entry name" value="Cytochrome P450"/>
    <property type="match status" value="1"/>
</dbReference>
<dbReference type="PANTHER" id="PTHR46206:SF9">
    <property type="entry name" value="CYTOCHROME P450"/>
    <property type="match status" value="1"/>
</dbReference>
<keyword evidence="6" id="KW-0503">Monooxygenase</keyword>
<feature type="binding site" description="axial binding residue" evidence="7">
    <location>
        <position position="476"/>
    </location>
    <ligand>
        <name>heme</name>
        <dbReference type="ChEBI" id="CHEBI:30413"/>
    </ligand>
    <ligandPart>
        <name>Fe</name>
        <dbReference type="ChEBI" id="CHEBI:18248"/>
    </ligandPart>
</feature>
<dbReference type="GO" id="GO:0016705">
    <property type="term" value="F:oxidoreductase activity, acting on paired donors, with incorporation or reduction of molecular oxygen"/>
    <property type="evidence" value="ECO:0007669"/>
    <property type="project" value="InterPro"/>
</dbReference>
<dbReference type="PRINTS" id="PR00465">
    <property type="entry name" value="EP450IV"/>
</dbReference>
<evidence type="ECO:0000256" key="1">
    <source>
        <dbReference type="ARBA" id="ARBA00001971"/>
    </source>
</evidence>
<evidence type="ECO:0000313" key="10">
    <source>
        <dbReference type="Proteomes" id="UP000247233"/>
    </source>
</evidence>
<dbReference type="GO" id="GO:0019748">
    <property type="term" value="P:secondary metabolic process"/>
    <property type="evidence" value="ECO:0007669"/>
    <property type="project" value="UniProtKB-ARBA"/>
</dbReference>
<accession>A0A317WPJ3</accession>
<dbReference type="Proteomes" id="UP000247233">
    <property type="component" value="Unassembled WGS sequence"/>
</dbReference>
<keyword evidence="5 7" id="KW-0408">Iron</keyword>
<dbReference type="STRING" id="1448321.A0A317WPJ3"/>
<keyword evidence="8" id="KW-0472">Membrane</keyword>
<sequence>MSVMDGLFSFHFAPDPTGSFLLSPTVFRIFFLSILLLILTPFFSGRKLPPNAPVFGYRSLLEPTFLLQSRFILGACGIIHNAYTTMKGNPFVLRRWDVDFLVLPMRYLEEIRLYPPSKLSSKGAQTGNLAPEYTSMQFLYHSNLHLDVLKKKLTPELYTYVDKASEELVYGWEQDLPHTDEWTPVLIEHHLRMLVARMTAKVFMGAPTCRDPDWLRISIDFSVDLFTTAFTIKMFPPWLYGIVARLVPARYRTFRQLKTGRRIVGELTERHRLAQEKRRRGEAVEEEDTLLNWMLDHGTPSEVEVYEMGARQCVLTLASIHTTASNVSNMLYDLCTYPEWFTELRTEVLAIAAELGGPPGQENPPVSAKEWCARLDKLDSFFVESQRHSPVLLLNPQRLAYQDITLKDGTFIPKGSRLAFANYEHSMDEAVYPDPRTFDPMRSYRKRMSHPDQRDRHKAGMTHPDNLAFGYGNQACAGRQFAVAEIKMIMARLLYDFEFDFPADWKARGRPKTMHINENCFTNQGVKLLMRKRTTTMRGKSV</sequence>
<keyword evidence="7" id="KW-0349">Heme</keyword>
<evidence type="ECO:0000256" key="5">
    <source>
        <dbReference type="ARBA" id="ARBA00023004"/>
    </source>
</evidence>